<dbReference type="KEGG" id="mprn:Q3V37_18490"/>
<keyword evidence="3" id="KW-1185">Reference proteome</keyword>
<evidence type="ECO:0000313" key="2">
    <source>
        <dbReference type="EMBL" id="WLS43394.1"/>
    </source>
</evidence>
<reference evidence="2 3" key="1">
    <citation type="submission" date="2023-07" db="EMBL/GenBank/DDBJ databases">
        <title>Micromonospora profundi TRM 95458 converts glycerol to a new osmotic compound.</title>
        <authorList>
            <person name="Lu D."/>
        </authorList>
    </citation>
    <scope>NUCLEOTIDE SEQUENCE [LARGE SCALE GENOMIC DNA]</scope>
    <source>
        <strain evidence="2 3">TRM95458</strain>
    </source>
</reference>
<dbReference type="RefSeq" id="WP_306270834.1">
    <property type="nucleotide sequence ID" value="NZ_CP130472.1"/>
</dbReference>
<evidence type="ECO:0000256" key="1">
    <source>
        <dbReference type="SAM" id="MobiDB-lite"/>
    </source>
</evidence>
<name>A0AAJ6KXD4_9ACTN</name>
<feature type="region of interest" description="Disordered" evidence="1">
    <location>
        <begin position="1"/>
        <end position="93"/>
    </location>
</feature>
<accession>A0AAJ6KXD4</accession>
<sequence>MTDTGLHGEDRHGAEDSSTGSRHEDLEDPWYGIPATLLDGPGYHIGGPPGEWRDAQETRGKSRAENVEDPWRGIPATLLDGPFYDADPAGDSR</sequence>
<organism evidence="2 3">
    <name type="scientific">Micromonospora profundi</name>
    <dbReference type="NCBI Taxonomy" id="1420889"/>
    <lineage>
        <taxon>Bacteria</taxon>
        <taxon>Bacillati</taxon>
        <taxon>Actinomycetota</taxon>
        <taxon>Actinomycetes</taxon>
        <taxon>Micromonosporales</taxon>
        <taxon>Micromonosporaceae</taxon>
        <taxon>Micromonospora</taxon>
    </lineage>
</organism>
<feature type="compositionally biased region" description="Basic and acidic residues" evidence="1">
    <location>
        <begin position="1"/>
        <end position="25"/>
    </location>
</feature>
<dbReference type="AlphaFoldDB" id="A0AAJ6KXD4"/>
<feature type="compositionally biased region" description="Basic and acidic residues" evidence="1">
    <location>
        <begin position="51"/>
        <end position="71"/>
    </location>
</feature>
<protein>
    <submittedName>
        <fullName evidence="2">Uncharacterized protein</fullName>
    </submittedName>
</protein>
<dbReference type="Proteomes" id="UP001235874">
    <property type="component" value="Chromosome"/>
</dbReference>
<evidence type="ECO:0000313" key="3">
    <source>
        <dbReference type="Proteomes" id="UP001235874"/>
    </source>
</evidence>
<dbReference type="EMBL" id="CP130472">
    <property type="protein sequence ID" value="WLS43394.1"/>
    <property type="molecule type" value="Genomic_DNA"/>
</dbReference>
<proteinExistence type="predicted"/>
<gene>
    <name evidence="2" type="ORF">Q3V37_18490</name>
</gene>